<feature type="non-terminal residue" evidence="1">
    <location>
        <position position="140"/>
    </location>
</feature>
<evidence type="ECO:0000313" key="1">
    <source>
        <dbReference type="EMBL" id="CDW38913.1"/>
    </source>
</evidence>
<accession>A0A0K2UKZ2</accession>
<protein>
    <submittedName>
        <fullName evidence="1">Uncharacterized protein</fullName>
    </submittedName>
</protein>
<organism evidence="1">
    <name type="scientific">Lepeophtheirus salmonis</name>
    <name type="common">Salmon louse</name>
    <name type="synonym">Caligus salmonis</name>
    <dbReference type="NCBI Taxonomy" id="72036"/>
    <lineage>
        <taxon>Eukaryota</taxon>
        <taxon>Metazoa</taxon>
        <taxon>Ecdysozoa</taxon>
        <taxon>Arthropoda</taxon>
        <taxon>Crustacea</taxon>
        <taxon>Multicrustacea</taxon>
        <taxon>Hexanauplia</taxon>
        <taxon>Copepoda</taxon>
        <taxon>Siphonostomatoida</taxon>
        <taxon>Caligidae</taxon>
        <taxon>Lepeophtheirus</taxon>
    </lineage>
</organism>
<sequence length="140" mass="16498">VLETNADRYGSTNIQHILRFPSQTDDLSVERVKRQTLIPFPRTGKRTNFQDSQHVELSNNPRVSFIPRNQPQNLKENAKRQTLIPFPRTGKRSTISYRSSVYGGRHLDNLKDNCRAEKIWNSIRRDPNGKERRDDEKYYL</sequence>
<feature type="non-terminal residue" evidence="1">
    <location>
        <position position="1"/>
    </location>
</feature>
<name>A0A0K2UKZ2_LEPSM</name>
<proteinExistence type="predicted"/>
<reference evidence="1" key="1">
    <citation type="submission" date="2014-05" db="EMBL/GenBank/DDBJ databases">
        <authorList>
            <person name="Chronopoulou M."/>
        </authorList>
    </citation>
    <scope>NUCLEOTIDE SEQUENCE</scope>
    <source>
        <tissue evidence="1">Whole organism</tissue>
    </source>
</reference>
<dbReference type="AlphaFoldDB" id="A0A0K2UKZ2"/>
<dbReference type="EMBL" id="HACA01021552">
    <property type="protein sequence ID" value="CDW38913.1"/>
    <property type="molecule type" value="Transcribed_RNA"/>
</dbReference>